<evidence type="ECO:0000313" key="1">
    <source>
        <dbReference type="EMBL" id="SVA25668.1"/>
    </source>
</evidence>
<dbReference type="AlphaFoldDB" id="A0A381UDH9"/>
<gene>
    <name evidence="1" type="ORF">METZ01_LOCUS78522</name>
</gene>
<accession>A0A381UDH9</accession>
<reference evidence="1" key="1">
    <citation type="submission" date="2018-05" db="EMBL/GenBank/DDBJ databases">
        <authorList>
            <person name="Lanie J.A."/>
            <person name="Ng W.-L."/>
            <person name="Kazmierczak K.M."/>
            <person name="Andrzejewski T.M."/>
            <person name="Davidsen T.M."/>
            <person name="Wayne K.J."/>
            <person name="Tettelin H."/>
            <person name="Glass J.I."/>
            <person name="Rusch D."/>
            <person name="Podicherti R."/>
            <person name="Tsui H.-C.T."/>
            <person name="Winkler M.E."/>
        </authorList>
    </citation>
    <scope>NUCLEOTIDE SEQUENCE</scope>
</reference>
<proteinExistence type="predicted"/>
<sequence>MDIRLVGGVAIIVFIVAATGAAGQLPSNSSEPLQEYEDRAQSYELFIQSLRLEDSGDVVHAIDLLSRAAELDPDAAAIPAAQAALYAQIGQTTD</sequence>
<organism evidence="1">
    <name type="scientific">marine metagenome</name>
    <dbReference type="NCBI Taxonomy" id="408172"/>
    <lineage>
        <taxon>unclassified sequences</taxon>
        <taxon>metagenomes</taxon>
        <taxon>ecological metagenomes</taxon>
    </lineage>
</organism>
<evidence type="ECO:0008006" key="2">
    <source>
        <dbReference type="Google" id="ProtNLM"/>
    </source>
</evidence>
<name>A0A381UDH9_9ZZZZ</name>
<feature type="non-terminal residue" evidence="1">
    <location>
        <position position="94"/>
    </location>
</feature>
<dbReference type="EMBL" id="UINC01006131">
    <property type="protein sequence ID" value="SVA25668.1"/>
    <property type="molecule type" value="Genomic_DNA"/>
</dbReference>
<protein>
    <recommendedName>
        <fullName evidence="2">Tetratricopeptide repeat-like domain-containing protein</fullName>
    </recommendedName>
</protein>